<evidence type="ECO:0000313" key="3">
    <source>
        <dbReference type="Proteomes" id="UP001500282"/>
    </source>
</evidence>
<dbReference type="EMBL" id="BAAAIH010000037">
    <property type="protein sequence ID" value="GAA1286939.1"/>
    <property type="molecule type" value="Genomic_DNA"/>
</dbReference>
<gene>
    <name evidence="2" type="ORF">GCM10009579_57260</name>
</gene>
<feature type="region of interest" description="Disordered" evidence="1">
    <location>
        <begin position="1"/>
        <end position="63"/>
    </location>
</feature>
<reference evidence="2 3" key="1">
    <citation type="journal article" date="2019" name="Int. J. Syst. Evol. Microbiol.">
        <title>The Global Catalogue of Microorganisms (GCM) 10K type strain sequencing project: providing services to taxonomists for standard genome sequencing and annotation.</title>
        <authorList>
            <consortium name="The Broad Institute Genomics Platform"/>
            <consortium name="The Broad Institute Genome Sequencing Center for Infectious Disease"/>
            <person name="Wu L."/>
            <person name="Ma J."/>
        </authorList>
    </citation>
    <scope>NUCLEOTIDE SEQUENCE [LARGE SCALE GENOMIC DNA]</scope>
    <source>
        <strain evidence="2 3">JCM 11448</strain>
    </source>
</reference>
<feature type="compositionally biased region" description="Pro residues" evidence="1">
    <location>
        <begin position="7"/>
        <end position="16"/>
    </location>
</feature>
<feature type="region of interest" description="Disordered" evidence="1">
    <location>
        <begin position="82"/>
        <end position="106"/>
    </location>
</feature>
<dbReference type="Proteomes" id="UP001500282">
    <property type="component" value="Unassembled WGS sequence"/>
</dbReference>
<accession>A0ABN1X7X7</accession>
<evidence type="ECO:0000256" key="1">
    <source>
        <dbReference type="SAM" id="MobiDB-lite"/>
    </source>
</evidence>
<sequence length="106" mass="10829">MRRSLTPPVPLGPAPLGPARSEAGRPPPAPGRGRARHDPATPPPPLAPRCQAHPYRRGAQAGDLHEDVVAVEDGGAVGVAEVGGAFRGGDGEAAAEPDRARLRAKD</sequence>
<organism evidence="2 3">
    <name type="scientific">Streptomyces javensis</name>
    <dbReference type="NCBI Taxonomy" id="114698"/>
    <lineage>
        <taxon>Bacteria</taxon>
        <taxon>Bacillati</taxon>
        <taxon>Actinomycetota</taxon>
        <taxon>Actinomycetes</taxon>
        <taxon>Kitasatosporales</taxon>
        <taxon>Streptomycetaceae</taxon>
        <taxon>Streptomyces</taxon>
        <taxon>Streptomyces violaceusniger group</taxon>
    </lineage>
</organism>
<name>A0ABN1X7X7_9ACTN</name>
<evidence type="ECO:0000313" key="2">
    <source>
        <dbReference type="EMBL" id="GAA1286939.1"/>
    </source>
</evidence>
<proteinExistence type="predicted"/>
<keyword evidence="3" id="KW-1185">Reference proteome</keyword>
<protein>
    <submittedName>
        <fullName evidence="2">Uncharacterized protein</fullName>
    </submittedName>
</protein>
<comment type="caution">
    <text evidence="2">The sequence shown here is derived from an EMBL/GenBank/DDBJ whole genome shotgun (WGS) entry which is preliminary data.</text>
</comment>
<feature type="compositionally biased region" description="Basic and acidic residues" evidence="1">
    <location>
        <begin position="96"/>
        <end position="106"/>
    </location>
</feature>